<keyword evidence="2" id="KW-1185">Reference proteome</keyword>
<proteinExistence type="predicted"/>
<evidence type="ECO:0000256" key="1">
    <source>
        <dbReference type="SAM" id="MobiDB-lite"/>
    </source>
</evidence>
<gene>
    <name evidence="3" type="primary">LOC112692179</name>
</gene>
<sequence length="202" mass="23763">MASKDKYRKYLSGNLKRAKKQKKDEFLNTQRGSLNKYFDSSNTPMVDINDDEITKNLKMQIKSNSTSSDNNRPTTFSVSSIEEENYSVSTNHDSQNVEVYDLSDLSTWPNVLTHIMKYEIVKLGPMQIKNCDFPPNEGYPKRRFSVYYYYRKLPNNEVVDRQWLVYSMTKYYVNCFACKLFSEEIINDNNYDCRLANNGFND</sequence>
<dbReference type="OrthoDB" id="6631011at2759"/>
<dbReference type="AlphaFoldDB" id="A0A8B8GHQ9"/>
<feature type="region of interest" description="Disordered" evidence="1">
    <location>
        <begin position="1"/>
        <end position="26"/>
    </location>
</feature>
<evidence type="ECO:0000313" key="3">
    <source>
        <dbReference type="RefSeq" id="XP_025422538.1"/>
    </source>
</evidence>
<protein>
    <submittedName>
        <fullName evidence="3">Zinc finger MYM-type protein 5-like</fullName>
    </submittedName>
</protein>
<accession>A0A8B8GHQ9</accession>
<evidence type="ECO:0000313" key="2">
    <source>
        <dbReference type="Proteomes" id="UP000694846"/>
    </source>
</evidence>
<reference evidence="3" key="1">
    <citation type="submission" date="2025-08" db="UniProtKB">
        <authorList>
            <consortium name="RefSeq"/>
        </authorList>
    </citation>
    <scope>IDENTIFICATION</scope>
    <source>
        <tissue evidence="3">Whole body</tissue>
    </source>
</reference>
<name>A0A8B8GHQ9_9HEMI</name>
<dbReference type="GeneID" id="112692179"/>
<dbReference type="RefSeq" id="XP_025422538.1">
    <property type="nucleotide sequence ID" value="XM_025566753.1"/>
</dbReference>
<organism evidence="2 3">
    <name type="scientific">Sipha flava</name>
    <name type="common">yellow sugarcane aphid</name>
    <dbReference type="NCBI Taxonomy" id="143950"/>
    <lineage>
        <taxon>Eukaryota</taxon>
        <taxon>Metazoa</taxon>
        <taxon>Ecdysozoa</taxon>
        <taxon>Arthropoda</taxon>
        <taxon>Hexapoda</taxon>
        <taxon>Insecta</taxon>
        <taxon>Pterygota</taxon>
        <taxon>Neoptera</taxon>
        <taxon>Paraneoptera</taxon>
        <taxon>Hemiptera</taxon>
        <taxon>Sternorrhyncha</taxon>
        <taxon>Aphidomorpha</taxon>
        <taxon>Aphidoidea</taxon>
        <taxon>Aphididae</taxon>
        <taxon>Sipha</taxon>
    </lineage>
</organism>
<dbReference type="Proteomes" id="UP000694846">
    <property type="component" value="Unplaced"/>
</dbReference>